<evidence type="ECO:0000256" key="1">
    <source>
        <dbReference type="ARBA" id="ARBA00001966"/>
    </source>
</evidence>
<reference evidence="8" key="1">
    <citation type="submission" date="2020-10" db="EMBL/GenBank/DDBJ databases">
        <authorList>
            <person name="Gilroy R."/>
        </authorList>
    </citation>
    <scope>NUCLEOTIDE SEQUENCE</scope>
    <source>
        <strain evidence="8">20514</strain>
    </source>
</reference>
<dbReference type="PROSITE" id="PS51918">
    <property type="entry name" value="RADICAL_SAM"/>
    <property type="match status" value="1"/>
</dbReference>
<sequence length="448" mass="51299">MKVPNLNKYNIQLADLSGHYDIEAGEVFLIYAPLASSFFLADAETVERMERSIESNEYDDEMKELLSQLKEKTVDYERSIVADPSQYAHLSILPNLTCNLSCAYCYSAKGRSKTEIDQDKLQATLDYFIDRERISDRHLTIFISGGGEPLLSWEKILFAIEYSRKRAGEQGFELDIYLMTNGTLLCDNIIDLLKDWEVNVGVSFEILPEVQNSQRGHFEKVSENIKLMLKKGLIPSISSVITDLNVDRISEMAEIINSQYSGVRHLNFDPAMSDTLFPDAAHLDAFYKKFADNFFPAKDLCARYGITLDCNIIRKMEKLFPRYCQGKLCLTPNGKISICHSVSSPKEAAFHKVVYGEVADGHLYFDTDKFHTFIDNNNFLLPRCHSCIARWHCAGGCMMYRMNYDEEKMMAVCRFTSRMISSILLKRLDTIFSEEEGISIKELLENRN</sequence>
<dbReference type="CDD" id="cd01335">
    <property type="entry name" value="Radical_SAM"/>
    <property type="match status" value="1"/>
</dbReference>
<dbReference type="Proteomes" id="UP000810252">
    <property type="component" value="Unassembled WGS sequence"/>
</dbReference>
<dbReference type="Gene3D" id="3.20.20.70">
    <property type="entry name" value="Aldolase class I"/>
    <property type="match status" value="1"/>
</dbReference>
<name>A0A9D9EGZ2_9BACT</name>
<comment type="caution">
    <text evidence="8">The sequence shown here is derived from an EMBL/GenBank/DDBJ whole genome shotgun (WGS) entry which is preliminary data.</text>
</comment>
<reference evidence="8" key="2">
    <citation type="journal article" date="2021" name="PeerJ">
        <title>Extensive microbial diversity within the chicken gut microbiome revealed by metagenomics and culture.</title>
        <authorList>
            <person name="Gilroy R."/>
            <person name="Ravi A."/>
            <person name="Getino M."/>
            <person name="Pursley I."/>
            <person name="Horton D.L."/>
            <person name="Alikhan N.F."/>
            <person name="Baker D."/>
            <person name="Gharbi K."/>
            <person name="Hall N."/>
            <person name="Watson M."/>
            <person name="Adriaenssens E.M."/>
            <person name="Foster-Nyarko E."/>
            <person name="Jarju S."/>
            <person name="Secka A."/>
            <person name="Antonio M."/>
            <person name="Oren A."/>
            <person name="Chaudhuri R.R."/>
            <person name="La Ragione R."/>
            <person name="Hildebrand F."/>
            <person name="Pallen M.J."/>
        </authorList>
    </citation>
    <scope>NUCLEOTIDE SEQUENCE</scope>
    <source>
        <strain evidence="8">20514</strain>
    </source>
</reference>
<dbReference type="SUPFAM" id="SSF102114">
    <property type="entry name" value="Radical SAM enzymes"/>
    <property type="match status" value="1"/>
</dbReference>
<evidence type="ECO:0000256" key="3">
    <source>
        <dbReference type="ARBA" id="ARBA00022723"/>
    </source>
</evidence>
<dbReference type="GO" id="GO:0046872">
    <property type="term" value="F:metal ion binding"/>
    <property type="evidence" value="ECO:0007669"/>
    <property type="project" value="UniProtKB-KW"/>
</dbReference>
<dbReference type="EMBL" id="JADIMQ010000018">
    <property type="protein sequence ID" value="MBO8447906.1"/>
    <property type="molecule type" value="Genomic_DNA"/>
</dbReference>
<comment type="cofactor">
    <cofactor evidence="1">
        <name>[4Fe-4S] cluster</name>
        <dbReference type="ChEBI" id="CHEBI:49883"/>
    </cofactor>
</comment>
<keyword evidence="4" id="KW-0408">Iron</keyword>
<accession>A0A9D9EGZ2</accession>
<dbReference type="NCBIfam" id="TIGR04085">
    <property type="entry name" value="rSAM_more_4Fe4S"/>
    <property type="match status" value="1"/>
</dbReference>
<evidence type="ECO:0000313" key="8">
    <source>
        <dbReference type="EMBL" id="MBO8447906.1"/>
    </source>
</evidence>
<dbReference type="InterPro" id="IPR023867">
    <property type="entry name" value="Sulphatase_maturase_rSAM"/>
</dbReference>
<evidence type="ECO:0000313" key="9">
    <source>
        <dbReference type="Proteomes" id="UP000810252"/>
    </source>
</evidence>
<dbReference type="PANTHER" id="PTHR43273:SF3">
    <property type="entry name" value="ANAEROBIC SULFATASE-MATURATING ENZYME HOMOLOG ASLB-RELATED"/>
    <property type="match status" value="1"/>
</dbReference>
<dbReference type="InterPro" id="IPR007197">
    <property type="entry name" value="rSAM"/>
</dbReference>
<proteinExistence type="inferred from homology"/>
<dbReference type="GO" id="GO:0016491">
    <property type="term" value="F:oxidoreductase activity"/>
    <property type="evidence" value="ECO:0007669"/>
    <property type="project" value="InterPro"/>
</dbReference>
<keyword evidence="2" id="KW-0949">S-adenosyl-L-methionine</keyword>
<dbReference type="InterPro" id="IPR023885">
    <property type="entry name" value="4Fe4S-binding_SPASM_dom"/>
</dbReference>
<protein>
    <submittedName>
        <fullName evidence="8">Radical SAM protein</fullName>
    </submittedName>
</protein>
<keyword evidence="5" id="KW-0411">Iron-sulfur</keyword>
<dbReference type="AlphaFoldDB" id="A0A9D9EGZ2"/>
<evidence type="ECO:0000256" key="4">
    <source>
        <dbReference type="ARBA" id="ARBA00023004"/>
    </source>
</evidence>
<dbReference type="GO" id="GO:0051536">
    <property type="term" value="F:iron-sulfur cluster binding"/>
    <property type="evidence" value="ECO:0007669"/>
    <property type="project" value="UniProtKB-KW"/>
</dbReference>
<organism evidence="8 9">
    <name type="scientific">Candidatus Cryptobacteroides merdigallinarum</name>
    <dbReference type="NCBI Taxonomy" id="2840770"/>
    <lineage>
        <taxon>Bacteria</taxon>
        <taxon>Pseudomonadati</taxon>
        <taxon>Bacteroidota</taxon>
        <taxon>Bacteroidia</taxon>
        <taxon>Bacteroidales</taxon>
        <taxon>Candidatus Cryptobacteroides</taxon>
    </lineage>
</organism>
<dbReference type="PANTHER" id="PTHR43273">
    <property type="entry name" value="ANAEROBIC SULFATASE-MATURATING ENZYME HOMOLOG ASLB-RELATED"/>
    <property type="match status" value="1"/>
</dbReference>
<gene>
    <name evidence="8" type="ORF">IAC29_01375</name>
</gene>
<evidence type="ECO:0000256" key="6">
    <source>
        <dbReference type="ARBA" id="ARBA00023601"/>
    </source>
</evidence>
<dbReference type="InterPro" id="IPR013785">
    <property type="entry name" value="Aldolase_TIM"/>
</dbReference>
<evidence type="ECO:0000256" key="5">
    <source>
        <dbReference type="ARBA" id="ARBA00023014"/>
    </source>
</evidence>
<keyword evidence="3" id="KW-0479">Metal-binding</keyword>
<evidence type="ECO:0000256" key="2">
    <source>
        <dbReference type="ARBA" id="ARBA00022691"/>
    </source>
</evidence>
<comment type="similarity">
    <text evidence="6">Belongs to the radical SAM superfamily. Anaerobic sulfatase-maturating enzyme family.</text>
</comment>
<evidence type="ECO:0000259" key="7">
    <source>
        <dbReference type="PROSITE" id="PS51918"/>
    </source>
</evidence>
<dbReference type="InterPro" id="IPR058240">
    <property type="entry name" value="rSAM_sf"/>
</dbReference>
<dbReference type="Pfam" id="PF04055">
    <property type="entry name" value="Radical_SAM"/>
    <property type="match status" value="1"/>
</dbReference>
<dbReference type="SFLD" id="SFLDG01067">
    <property type="entry name" value="SPASM/twitch_domain_containing"/>
    <property type="match status" value="1"/>
</dbReference>
<feature type="domain" description="Radical SAM core" evidence="7">
    <location>
        <begin position="82"/>
        <end position="311"/>
    </location>
</feature>
<dbReference type="SFLD" id="SFLDS00029">
    <property type="entry name" value="Radical_SAM"/>
    <property type="match status" value="1"/>
</dbReference>